<reference evidence="7 8" key="1">
    <citation type="journal article" date="2015" name="Genome Biol. Evol.">
        <title>Phylogenomic analyses indicate that early fungi evolved digesting cell walls of algal ancestors of land plants.</title>
        <authorList>
            <person name="Chang Y."/>
            <person name="Wang S."/>
            <person name="Sekimoto S."/>
            <person name="Aerts A.L."/>
            <person name="Choi C."/>
            <person name="Clum A."/>
            <person name="LaButti K.M."/>
            <person name="Lindquist E.A."/>
            <person name="Yee Ngan C."/>
            <person name="Ohm R.A."/>
            <person name="Salamov A.A."/>
            <person name="Grigoriev I.V."/>
            <person name="Spatafora J.W."/>
            <person name="Berbee M.L."/>
        </authorList>
    </citation>
    <scope>NUCLEOTIDE SEQUENCE [LARGE SCALE GENOMIC DNA]</scope>
    <source>
        <strain evidence="7 8">JEL478</strain>
    </source>
</reference>
<proteinExistence type="predicted"/>
<dbReference type="OrthoDB" id="10054429at2759"/>
<dbReference type="PANTHER" id="PTHR45649">
    <property type="entry name" value="AMINO-ACID PERMEASE BAT1"/>
    <property type="match status" value="1"/>
</dbReference>
<evidence type="ECO:0000256" key="2">
    <source>
        <dbReference type="ARBA" id="ARBA00022448"/>
    </source>
</evidence>
<name>A0A139A787_GONPJ</name>
<evidence type="ECO:0000256" key="3">
    <source>
        <dbReference type="ARBA" id="ARBA00022692"/>
    </source>
</evidence>
<dbReference type="GO" id="GO:0016020">
    <property type="term" value="C:membrane"/>
    <property type="evidence" value="ECO:0007669"/>
    <property type="project" value="UniProtKB-SubCell"/>
</dbReference>
<accession>A0A139A787</accession>
<keyword evidence="3 6" id="KW-0812">Transmembrane</keyword>
<feature type="transmembrane region" description="Helical" evidence="6">
    <location>
        <begin position="26"/>
        <end position="43"/>
    </location>
</feature>
<feature type="transmembrane region" description="Helical" evidence="6">
    <location>
        <begin position="265"/>
        <end position="286"/>
    </location>
</feature>
<organism evidence="7 8">
    <name type="scientific">Gonapodya prolifera (strain JEL478)</name>
    <name type="common">Monoblepharis prolifera</name>
    <dbReference type="NCBI Taxonomy" id="1344416"/>
    <lineage>
        <taxon>Eukaryota</taxon>
        <taxon>Fungi</taxon>
        <taxon>Fungi incertae sedis</taxon>
        <taxon>Chytridiomycota</taxon>
        <taxon>Chytridiomycota incertae sedis</taxon>
        <taxon>Monoblepharidomycetes</taxon>
        <taxon>Monoblepharidales</taxon>
        <taxon>Gonapodyaceae</taxon>
        <taxon>Gonapodya</taxon>
    </lineage>
</organism>
<keyword evidence="8" id="KW-1185">Reference proteome</keyword>
<evidence type="ECO:0000313" key="8">
    <source>
        <dbReference type="Proteomes" id="UP000070544"/>
    </source>
</evidence>
<keyword evidence="2" id="KW-0813">Transport</keyword>
<dbReference type="STRING" id="1344416.A0A139A787"/>
<protein>
    <recommendedName>
        <fullName evidence="9">Amino acid permease/ SLC12A domain-containing protein</fullName>
    </recommendedName>
</protein>
<sequence length="317" mass="34607">MSPVHQTASFVFTETVNFYSGQDNQAFSILLSLLMPSWTFIGYDASAHVAEETLDSYKQASRGIILSITVSAIGGLAMILALTFSIVDLDSVLGSTYPAPLMQYFLDATNGNAQVATLLMTIIVGANYFAGLSAICANSRMIYAFCRDSALGGPLSKFLYYTSPRTKLPVRTIFFSTFLANCILAIGFGSNQGLQVAASIATIGMMTAYSIPIFCRLTFARTVFKKGEFHLGPFSEVIGWIAVVWTCFLFVLLCLPYSYPVTAANFNYASVLIGGLTFFSGSAWIFNARFWFRGPVPHVSEDEVLVMEQNMAKKTDA</sequence>
<evidence type="ECO:0000256" key="4">
    <source>
        <dbReference type="ARBA" id="ARBA00022989"/>
    </source>
</evidence>
<keyword evidence="5 6" id="KW-0472">Membrane</keyword>
<feature type="transmembrane region" description="Helical" evidence="6">
    <location>
        <begin position="64"/>
        <end position="87"/>
    </location>
</feature>
<evidence type="ECO:0000313" key="7">
    <source>
        <dbReference type="EMBL" id="KXS12682.1"/>
    </source>
</evidence>
<dbReference type="AlphaFoldDB" id="A0A139A787"/>
<evidence type="ECO:0000256" key="5">
    <source>
        <dbReference type="ARBA" id="ARBA00023136"/>
    </source>
</evidence>
<dbReference type="Gene3D" id="1.20.1740.10">
    <property type="entry name" value="Amino acid/polyamine transporter I"/>
    <property type="match status" value="1"/>
</dbReference>
<dbReference type="PANTHER" id="PTHR45649:SF26">
    <property type="entry name" value="OS04G0435100 PROTEIN"/>
    <property type="match status" value="1"/>
</dbReference>
<dbReference type="OMA" id="WIFNARF"/>
<evidence type="ECO:0008006" key="9">
    <source>
        <dbReference type="Google" id="ProtNLM"/>
    </source>
</evidence>
<keyword evidence="4 6" id="KW-1133">Transmembrane helix</keyword>
<dbReference type="EMBL" id="KQ965785">
    <property type="protein sequence ID" value="KXS12682.1"/>
    <property type="molecule type" value="Genomic_DNA"/>
</dbReference>
<comment type="subcellular location">
    <subcellularLocation>
        <location evidence="1">Membrane</location>
        <topology evidence="1">Multi-pass membrane protein</topology>
    </subcellularLocation>
</comment>
<evidence type="ECO:0000256" key="6">
    <source>
        <dbReference type="SAM" id="Phobius"/>
    </source>
</evidence>
<dbReference type="Proteomes" id="UP000070544">
    <property type="component" value="Unassembled WGS sequence"/>
</dbReference>
<feature type="transmembrane region" description="Helical" evidence="6">
    <location>
        <begin position="168"/>
        <end position="188"/>
    </location>
</feature>
<gene>
    <name evidence="7" type="ORF">M427DRAFT_34523</name>
</gene>
<dbReference type="GO" id="GO:0022857">
    <property type="term" value="F:transmembrane transporter activity"/>
    <property type="evidence" value="ECO:0007669"/>
    <property type="project" value="InterPro"/>
</dbReference>
<feature type="transmembrane region" description="Helical" evidence="6">
    <location>
        <begin position="115"/>
        <end position="137"/>
    </location>
</feature>
<evidence type="ECO:0000256" key="1">
    <source>
        <dbReference type="ARBA" id="ARBA00004141"/>
    </source>
</evidence>
<dbReference type="InterPro" id="IPR002293">
    <property type="entry name" value="AA/rel_permease1"/>
</dbReference>
<feature type="transmembrane region" description="Helical" evidence="6">
    <location>
        <begin position="194"/>
        <end position="217"/>
    </location>
</feature>
<dbReference type="Pfam" id="PF13520">
    <property type="entry name" value="AA_permease_2"/>
    <property type="match status" value="1"/>
</dbReference>
<feature type="transmembrane region" description="Helical" evidence="6">
    <location>
        <begin position="237"/>
        <end position="259"/>
    </location>
</feature>